<dbReference type="EMBL" id="CP059732">
    <property type="protein sequence ID" value="QMW01274.1"/>
    <property type="molecule type" value="Genomic_DNA"/>
</dbReference>
<dbReference type="InterPro" id="IPR002577">
    <property type="entry name" value="HTH_HxlR"/>
</dbReference>
<protein>
    <submittedName>
        <fullName evidence="5">Helix-turn-helix transcriptional regulator</fullName>
    </submittedName>
</protein>
<feature type="domain" description="HTH hxlR-type" evidence="4">
    <location>
        <begin position="31"/>
        <end position="130"/>
    </location>
</feature>
<keyword evidence="1" id="KW-0805">Transcription regulation</keyword>
<dbReference type="SUPFAM" id="SSF46785">
    <property type="entry name" value="Winged helix' DNA-binding domain"/>
    <property type="match status" value="1"/>
</dbReference>
<dbReference type="RefSeq" id="WP_182458557.1">
    <property type="nucleotide sequence ID" value="NZ_CP059732.1"/>
</dbReference>
<dbReference type="KEGG" id="sfol:H3H32_25370"/>
<evidence type="ECO:0000256" key="1">
    <source>
        <dbReference type="ARBA" id="ARBA00023015"/>
    </source>
</evidence>
<accession>A0A7G5GQY2</accession>
<organism evidence="5 6">
    <name type="scientific">Spirosoma foliorum</name>
    <dbReference type="NCBI Taxonomy" id="2710596"/>
    <lineage>
        <taxon>Bacteria</taxon>
        <taxon>Pseudomonadati</taxon>
        <taxon>Bacteroidota</taxon>
        <taxon>Cytophagia</taxon>
        <taxon>Cytophagales</taxon>
        <taxon>Cytophagaceae</taxon>
        <taxon>Spirosoma</taxon>
    </lineage>
</organism>
<dbReference type="InterPro" id="IPR036390">
    <property type="entry name" value="WH_DNA-bd_sf"/>
</dbReference>
<evidence type="ECO:0000313" key="6">
    <source>
        <dbReference type="Proteomes" id="UP000515369"/>
    </source>
</evidence>
<reference evidence="5 6" key="1">
    <citation type="submission" date="2020-07" db="EMBL/GenBank/DDBJ databases">
        <title>Spirosoma foliorum sp. nov., isolated from the leaves on the Nejang mountain Korea, Republic of.</title>
        <authorList>
            <person name="Ho H."/>
            <person name="Lee Y.-J."/>
            <person name="Nurcahyanto D.-A."/>
            <person name="Kim S.-G."/>
        </authorList>
    </citation>
    <scope>NUCLEOTIDE SEQUENCE [LARGE SCALE GENOMIC DNA]</scope>
    <source>
        <strain evidence="5 6">PL0136</strain>
    </source>
</reference>
<evidence type="ECO:0000313" key="5">
    <source>
        <dbReference type="EMBL" id="QMW01274.1"/>
    </source>
</evidence>
<dbReference type="Proteomes" id="UP000515369">
    <property type="component" value="Chromosome"/>
</dbReference>
<evidence type="ECO:0000259" key="4">
    <source>
        <dbReference type="PROSITE" id="PS51118"/>
    </source>
</evidence>
<dbReference type="PANTHER" id="PTHR33204:SF39">
    <property type="entry name" value="TRANSCRIPTIONAL REGULATORY PROTEIN"/>
    <property type="match status" value="1"/>
</dbReference>
<name>A0A7G5GQY2_9BACT</name>
<dbReference type="GO" id="GO:0003677">
    <property type="term" value="F:DNA binding"/>
    <property type="evidence" value="ECO:0007669"/>
    <property type="project" value="UniProtKB-KW"/>
</dbReference>
<dbReference type="PANTHER" id="PTHR33204">
    <property type="entry name" value="TRANSCRIPTIONAL REGULATOR, MARR FAMILY"/>
    <property type="match status" value="1"/>
</dbReference>
<dbReference type="PROSITE" id="PS51118">
    <property type="entry name" value="HTH_HXLR"/>
    <property type="match status" value="1"/>
</dbReference>
<proteinExistence type="predicted"/>
<keyword evidence="6" id="KW-1185">Reference proteome</keyword>
<gene>
    <name evidence="5" type="ORF">H3H32_25370</name>
</gene>
<dbReference type="AlphaFoldDB" id="A0A7G5GQY2"/>
<evidence type="ECO:0000256" key="2">
    <source>
        <dbReference type="ARBA" id="ARBA00023125"/>
    </source>
</evidence>
<dbReference type="Gene3D" id="1.10.10.10">
    <property type="entry name" value="Winged helix-like DNA-binding domain superfamily/Winged helix DNA-binding domain"/>
    <property type="match status" value="1"/>
</dbReference>
<evidence type="ECO:0000256" key="3">
    <source>
        <dbReference type="ARBA" id="ARBA00023163"/>
    </source>
</evidence>
<keyword evidence="3" id="KW-0804">Transcription</keyword>
<dbReference type="Pfam" id="PF01638">
    <property type="entry name" value="HxlR"/>
    <property type="match status" value="1"/>
</dbReference>
<keyword evidence="2" id="KW-0238">DNA-binding</keyword>
<dbReference type="InterPro" id="IPR036388">
    <property type="entry name" value="WH-like_DNA-bd_sf"/>
</dbReference>
<sequence>MERTIVDSQEDSVQEKLQKILEDVEDDGGICPIRHIMARFSDKWSTLSIINLGEAGTLRFNELKKRVDGISQRMLTVTLRTLERDGIVTRRVYPEIPPRVEYQLTDLGQSLLVQMLALGEWANTHSNQILEARARFDAREGKVIDSVSLN</sequence>